<dbReference type="RefSeq" id="WP_016503840.1">
    <property type="nucleotide sequence ID" value="NZ_AMSD01000002.1"/>
</dbReference>
<sequence>MVKPFSIAIHGGAGAFQRKQMKKEIELSIKKDLESSVLAGHSILKKSGDALDAAVEAVRILEDSPNFNAGRGSVFNNKEIIEMDASVMHGKKMTAGAIAGVRHIKNPIMLARDVMKKSKHVLLVGEGAEEFAFEHNHQYIKQDYFYTTIQYNRLIYMKKRDLFELSDPEYLNNKYGTVGAVALDQQGNLASATSTGGITNKRYGRVSDSALIGSGTVAENGNVAVSTTGIGEIFIRKMVASDVAARMRYLEEDIITASESVIQGDLKSIGGEGGLIAIDAYGNICFSMNTSGMYRASIDINGNLIIKIYSDD</sequence>
<dbReference type="Proteomes" id="UP000053688">
    <property type="component" value="Unassembled WGS sequence"/>
</dbReference>
<feature type="binding site" evidence="6">
    <location>
        <begin position="205"/>
        <end position="208"/>
    </location>
    <ligand>
        <name>substrate</name>
    </ligand>
</feature>
<evidence type="ECO:0000256" key="7">
    <source>
        <dbReference type="PIRSR" id="PIRSR600246-3"/>
    </source>
</evidence>
<keyword evidence="3" id="KW-0068">Autocatalytic cleavage</keyword>
<gene>
    <name evidence="8" type="ORF">O1U_0505</name>
</gene>
<dbReference type="InterPro" id="IPR029055">
    <property type="entry name" value="Ntn_hydrolases_N"/>
</dbReference>
<organism evidence="8 9">
    <name type="scientific">Candidatus Photodesmus katoptron Akat1</name>
    <dbReference type="NCBI Taxonomy" id="1236703"/>
    <lineage>
        <taxon>Bacteria</taxon>
        <taxon>Pseudomonadati</taxon>
        <taxon>Pseudomonadota</taxon>
        <taxon>Gammaproteobacteria</taxon>
        <taxon>Vibrionales</taxon>
        <taxon>Vibrionaceae</taxon>
        <taxon>Candidatus Photodesmus</taxon>
    </lineage>
</organism>
<feature type="active site" description="Nucleophile" evidence="5">
    <location>
        <position position="177"/>
    </location>
</feature>
<evidence type="ECO:0000256" key="1">
    <source>
        <dbReference type="ARBA" id="ARBA00022670"/>
    </source>
</evidence>
<keyword evidence="2" id="KW-0378">Hydrolase</keyword>
<keyword evidence="9" id="KW-1185">Reference proteome</keyword>
<proteinExistence type="predicted"/>
<accession>S3DFM1</accession>
<dbReference type="PANTHER" id="PTHR10188">
    <property type="entry name" value="L-ASPARAGINASE"/>
    <property type="match status" value="1"/>
</dbReference>
<dbReference type="InterPro" id="IPR000246">
    <property type="entry name" value="Peptidase_T2"/>
</dbReference>
<dbReference type="Gene3D" id="3.60.20.30">
    <property type="entry name" value="(Glycosyl)asparaginase"/>
    <property type="match status" value="1"/>
</dbReference>
<dbReference type="PANTHER" id="PTHR10188:SF6">
    <property type="entry name" value="N(4)-(BETA-N-ACETYLGLUCOSAMINYL)-L-ASPARAGINASE"/>
    <property type="match status" value="1"/>
</dbReference>
<feature type="site" description="Cleavage; by autolysis" evidence="7">
    <location>
        <begin position="176"/>
        <end position="177"/>
    </location>
</feature>
<dbReference type="GO" id="GO:0006508">
    <property type="term" value="P:proteolysis"/>
    <property type="evidence" value="ECO:0007669"/>
    <property type="project" value="UniProtKB-KW"/>
</dbReference>
<name>S3DFM1_9GAMM</name>
<comment type="caution">
    <text evidence="8">The sequence shown here is derived from an EMBL/GenBank/DDBJ whole genome shotgun (WGS) entry which is preliminary data.</text>
</comment>
<dbReference type="Pfam" id="PF01112">
    <property type="entry name" value="Asparaginase_2"/>
    <property type="match status" value="1"/>
</dbReference>
<evidence type="ECO:0000313" key="8">
    <source>
        <dbReference type="EMBL" id="EPE37207.1"/>
    </source>
</evidence>
<keyword evidence="1" id="KW-0645">Protease</keyword>
<feature type="binding site" evidence="6">
    <location>
        <begin position="228"/>
        <end position="231"/>
    </location>
    <ligand>
        <name>substrate</name>
    </ligand>
</feature>
<dbReference type="AlphaFoldDB" id="S3DFM1"/>
<evidence type="ECO:0000313" key="9">
    <source>
        <dbReference type="Proteomes" id="UP000053688"/>
    </source>
</evidence>
<evidence type="ECO:0000256" key="3">
    <source>
        <dbReference type="ARBA" id="ARBA00022813"/>
    </source>
</evidence>
<reference evidence="8 9" key="1">
    <citation type="journal article" date="2014" name="Environ. Microbiol.">
        <title>Genomic signatures of obligate host dependence in the luminous bacterial symbiont of a vertebrate.</title>
        <authorList>
            <person name="Hendry T.A."/>
            <person name="de Wet J.R."/>
            <person name="Dunlap P.V."/>
        </authorList>
    </citation>
    <scope>NUCLEOTIDE SEQUENCE [LARGE SCALE GENOMIC DNA]</scope>
    <source>
        <strain evidence="8 9">Akat1</strain>
    </source>
</reference>
<dbReference type="GO" id="GO:0008233">
    <property type="term" value="F:peptidase activity"/>
    <property type="evidence" value="ECO:0007669"/>
    <property type="project" value="UniProtKB-KW"/>
</dbReference>
<evidence type="ECO:0000256" key="2">
    <source>
        <dbReference type="ARBA" id="ARBA00022801"/>
    </source>
</evidence>
<dbReference type="GO" id="GO:0016811">
    <property type="term" value="F:hydrolase activity, acting on carbon-nitrogen (but not peptide) bonds, in linear amides"/>
    <property type="evidence" value="ECO:0007669"/>
    <property type="project" value="UniProtKB-ARBA"/>
</dbReference>
<evidence type="ECO:0000256" key="4">
    <source>
        <dbReference type="ARBA" id="ARBA00069124"/>
    </source>
</evidence>
<dbReference type="SUPFAM" id="SSF56235">
    <property type="entry name" value="N-terminal nucleophile aminohydrolases (Ntn hydrolases)"/>
    <property type="match status" value="1"/>
</dbReference>
<dbReference type="PATRIC" id="fig|1236703.3.peg.510"/>
<evidence type="ECO:0000256" key="5">
    <source>
        <dbReference type="PIRSR" id="PIRSR600246-1"/>
    </source>
</evidence>
<dbReference type="EMBL" id="AMSD01000002">
    <property type="protein sequence ID" value="EPE37207.1"/>
    <property type="molecule type" value="Genomic_DNA"/>
</dbReference>
<dbReference type="eggNOG" id="COG1446">
    <property type="taxonomic scope" value="Bacteria"/>
</dbReference>
<dbReference type="STRING" id="28176.CF66_7080"/>
<evidence type="ECO:0000256" key="6">
    <source>
        <dbReference type="PIRSR" id="PIRSR600246-2"/>
    </source>
</evidence>
<dbReference type="FunFam" id="3.60.20.30:FF:000001">
    <property type="entry name" value="Isoaspartyl peptidase/L-asparaginase"/>
    <property type="match status" value="1"/>
</dbReference>
<protein>
    <recommendedName>
        <fullName evidence="4">Isoaspartyl peptidase</fullName>
    </recommendedName>
</protein>
<dbReference type="CDD" id="cd04701">
    <property type="entry name" value="Asparaginase_2"/>
    <property type="match status" value="1"/>
</dbReference>